<evidence type="ECO:0000313" key="2">
    <source>
        <dbReference type="EMBL" id="TFB80456.1"/>
    </source>
</evidence>
<protein>
    <recommendedName>
        <fullName evidence="1">DUF6199 domain-containing protein</fullName>
    </recommendedName>
</protein>
<dbReference type="RefSeq" id="WP_104096312.1">
    <property type="nucleotide sequence ID" value="NZ_JACHBP010000001.1"/>
</dbReference>
<dbReference type="OrthoDB" id="4382237at2"/>
<evidence type="ECO:0000313" key="3">
    <source>
        <dbReference type="Proteomes" id="UP000298488"/>
    </source>
</evidence>
<dbReference type="Proteomes" id="UP000298488">
    <property type="component" value="Unassembled WGS sequence"/>
</dbReference>
<dbReference type="InterPro" id="IPR045679">
    <property type="entry name" value="DUF6199"/>
</dbReference>
<proteinExistence type="predicted"/>
<reference evidence="2 3" key="1">
    <citation type="submission" date="2019-03" db="EMBL/GenBank/DDBJ databases">
        <title>Genomics of glacier-inhabiting Cryobacterium strains.</title>
        <authorList>
            <person name="Liu Q."/>
            <person name="Xin Y.-H."/>
        </authorList>
    </citation>
    <scope>NUCLEOTIDE SEQUENCE [LARGE SCALE GENOMIC DNA]</scope>
    <source>
        <strain evidence="2 3">CGMCC 1.10440</strain>
    </source>
</reference>
<dbReference type="Pfam" id="PF19701">
    <property type="entry name" value="DUF6199"/>
    <property type="match status" value="1"/>
</dbReference>
<evidence type="ECO:0000259" key="1">
    <source>
        <dbReference type="Pfam" id="PF19701"/>
    </source>
</evidence>
<organism evidence="2 3">
    <name type="scientific">Terrimesophilobacter mesophilus</name>
    <dbReference type="NCBI Taxonomy" id="433647"/>
    <lineage>
        <taxon>Bacteria</taxon>
        <taxon>Bacillati</taxon>
        <taxon>Actinomycetota</taxon>
        <taxon>Actinomycetes</taxon>
        <taxon>Micrococcales</taxon>
        <taxon>Microbacteriaceae</taxon>
        <taxon>Terrimesophilobacter</taxon>
    </lineage>
</organism>
<comment type="caution">
    <text evidence="2">The sequence shown here is derived from an EMBL/GenBank/DDBJ whole genome shotgun (WGS) entry which is preliminary data.</text>
</comment>
<feature type="domain" description="DUF6199" evidence="1">
    <location>
        <begin position="14"/>
        <end position="64"/>
    </location>
</feature>
<name>A0A4R8VDA4_9MICO</name>
<gene>
    <name evidence="2" type="ORF">E3N84_10700</name>
</gene>
<keyword evidence="3" id="KW-1185">Reference proteome</keyword>
<sequence>MTTFLLVVSVSMGIVFVWGLLAPRSQWRVLVSWSYRDPYANEPSGSAYLLYRLIAAFGIATMVVTGVLTYHALAEHEPDPPPPPSAGERMWGDPAPVVVNRVFTSASKAPKGLVDQPILGYQAVTGQTRQPPYLFRLGTFRLADATTDNGFLGEDPGPGLTALDTSALVVQVAGDPQCFPHAVIVRETGSTVSVAVYYGRADPKDGSNDEFVAECTTHASGANVSTLIPIHLAGPLGERTVQTLAGDPIRNVPYTR</sequence>
<accession>A0A4R8VDA4</accession>
<dbReference type="EMBL" id="SOFI01000003">
    <property type="protein sequence ID" value="TFB80456.1"/>
    <property type="molecule type" value="Genomic_DNA"/>
</dbReference>
<dbReference type="AlphaFoldDB" id="A0A4R8VDA4"/>